<gene>
    <name evidence="1" type="ORF">GCM10009639_47600</name>
</gene>
<proteinExistence type="predicted"/>
<keyword evidence="2" id="KW-1185">Reference proteome</keyword>
<dbReference type="Proteomes" id="UP001499863">
    <property type="component" value="Unassembled WGS sequence"/>
</dbReference>
<sequence>MSATLTDELLTATGQHCHRYDFVTRMEAEADAHGWARIGMVTDGTGALLEDGEGWHQHETDAVRAQSNWQAACRIMADAAGECGTLWDATGDGLMYDADSFLASDAARRIADSLAGYPLLDEDDHSAREWAAMVEEIEGSPLTLPDGVDGEDVLRELSCPSLGEITTTMVEDVLSGMGYVECSDCSEWLTPVDARSGEPLCRDCALEESRPATTTTLPIPGAAPWRAYTVYGHGEPLTAVLTPYLDGYATEQGAAYREDVRAIVRGSRQGYRAVYGRAA</sequence>
<dbReference type="RefSeq" id="WP_344339061.1">
    <property type="nucleotide sequence ID" value="NZ_BAAAKJ010000257.1"/>
</dbReference>
<reference evidence="2" key="1">
    <citation type="journal article" date="2019" name="Int. J. Syst. Evol. Microbiol.">
        <title>The Global Catalogue of Microorganisms (GCM) 10K type strain sequencing project: providing services to taxonomists for standard genome sequencing and annotation.</title>
        <authorList>
            <consortium name="The Broad Institute Genomics Platform"/>
            <consortium name="The Broad Institute Genome Sequencing Center for Infectious Disease"/>
            <person name="Wu L."/>
            <person name="Ma J."/>
        </authorList>
    </citation>
    <scope>NUCLEOTIDE SEQUENCE [LARGE SCALE GENOMIC DNA]</scope>
    <source>
        <strain evidence="2">JCM 12393</strain>
    </source>
</reference>
<dbReference type="EMBL" id="BAAAKJ010000257">
    <property type="protein sequence ID" value="GAA1403191.1"/>
    <property type="molecule type" value="Genomic_DNA"/>
</dbReference>
<name>A0ABP4J3T5_9ACTN</name>
<evidence type="ECO:0000313" key="1">
    <source>
        <dbReference type="EMBL" id="GAA1403191.1"/>
    </source>
</evidence>
<organism evidence="1 2">
    <name type="scientific">Kitasatospora putterlickiae</name>
    <dbReference type="NCBI Taxonomy" id="221725"/>
    <lineage>
        <taxon>Bacteria</taxon>
        <taxon>Bacillati</taxon>
        <taxon>Actinomycetota</taxon>
        <taxon>Actinomycetes</taxon>
        <taxon>Kitasatosporales</taxon>
        <taxon>Streptomycetaceae</taxon>
        <taxon>Kitasatospora</taxon>
    </lineage>
</organism>
<comment type="caution">
    <text evidence="1">The sequence shown here is derived from an EMBL/GenBank/DDBJ whole genome shotgun (WGS) entry which is preliminary data.</text>
</comment>
<accession>A0ABP4J3T5</accession>
<protein>
    <submittedName>
        <fullName evidence="1">Uncharacterized protein</fullName>
    </submittedName>
</protein>
<evidence type="ECO:0000313" key="2">
    <source>
        <dbReference type="Proteomes" id="UP001499863"/>
    </source>
</evidence>